<dbReference type="EMBL" id="JACIDX010000010">
    <property type="protein sequence ID" value="MBB3955932.1"/>
    <property type="molecule type" value="Genomic_DNA"/>
</dbReference>
<feature type="transmembrane region" description="Helical" evidence="1">
    <location>
        <begin position="6"/>
        <end position="23"/>
    </location>
</feature>
<feature type="transmembrane region" description="Helical" evidence="1">
    <location>
        <begin position="79"/>
        <end position="100"/>
    </location>
</feature>
<dbReference type="RefSeq" id="WP_183626638.1">
    <property type="nucleotide sequence ID" value="NZ_JACIDX010000010.1"/>
</dbReference>
<comment type="caution">
    <text evidence="2">The sequence shown here is derived from an EMBL/GenBank/DDBJ whole genome shotgun (WGS) entry which is preliminary data.</text>
</comment>
<proteinExistence type="predicted"/>
<gene>
    <name evidence="2" type="ORF">GGR38_002888</name>
</gene>
<keyword evidence="1" id="KW-0472">Membrane</keyword>
<dbReference type="AlphaFoldDB" id="A0A7W6G8E4"/>
<organism evidence="2 3">
    <name type="scientific">Novosphingobium sediminicola</name>
    <dbReference type="NCBI Taxonomy" id="563162"/>
    <lineage>
        <taxon>Bacteria</taxon>
        <taxon>Pseudomonadati</taxon>
        <taxon>Pseudomonadota</taxon>
        <taxon>Alphaproteobacteria</taxon>
        <taxon>Sphingomonadales</taxon>
        <taxon>Sphingomonadaceae</taxon>
        <taxon>Novosphingobium</taxon>
    </lineage>
</organism>
<keyword evidence="1" id="KW-1133">Transmembrane helix</keyword>
<name>A0A7W6G8E4_9SPHN</name>
<evidence type="ECO:0000313" key="2">
    <source>
        <dbReference type="EMBL" id="MBB3955932.1"/>
    </source>
</evidence>
<evidence type="ECO:0000313" key="3">
    <source>
        <dbReference type="Proteomes" id="UP000548867"/>
    </source>
</evidence>
<sequence>MPPLILLPFGVFFVCCILQFWYLQKVRDALIERHPDTFLSVEKSSTFPMQGLYQFTRGGAYQDLNDAVLNRHVRNLKRLMIVAYTAWGGFALCLFIPSFGPLSFSVPQLPLALANGSYDNACCGRLTLKNGKMIMGAQEVSYVVESDKQGPYVLPTFYVGAAPGGYVVRRNGQPLKLRLDNEVHPTAVELMDDTDGSIFLFQRLNDR</sequence>
<protein>
    <submittedName>
        <fullName evidence="2">Uncharacterized protein</fullName>
    </submittedName>
</protein>
<keyword evidence="1" id="KW-0812">Transmembrane</keyword>
<reference evidence="2 3" key="1">
    <citation type="submission" date="2020-08" db="EMBL/GenBank/DDBJ databases">
        <title>Genomic Encyclopedia of Type Strains, Phase IV (KMG-IV): sequencing the most valuable type-strain genomes for metagenomic binning, comparative biology and taxonomic classification.</title>
        <authorList>
            <person name="Goeker M."/>
        </authorList>
    </citation>
    <scope>NUCLEOTIDE SEQUENCE [LARGE SCALE GENOMIC DNA]</scope>
    <source>
        <strain evidence="2 3">DSM 27057</strain>
    </source>
</reference>
<evidence type="ECO:0000256" key="1">
    <source>
        <dbReference type="SAM" id="Phobius"/>
    </source>
</evidence>
<keyword evidence="3" id="KW-1185">Reference proteome</keyword>
<accession>A0A7W6G8E4</accession>
<dbReference type="Proteomes" id="UP000548867">
    <property type="component" value="Unassembled WGS sequence"/>
</dbReference>